<dbReference type="Proteomes" id="UP000615446">
    <property type="component" value="Unassembled WGS sequence"/>
</dbReference>
<accession>A0A8H3QFB0</accession>
<name>A0A8H3QFB0_9GLOM</name>
<organism evidence="1 2">
    <name type="scientific">Rhizophagus clarus</name>
    <dbReference type="NCBI Taxonomy" id="94130"/>
    <lineage>
        <taxon>Eukaryota</taxon>
        <taxon>Fungi</taxon>
        <taxon>Fungi incertae sedis</taxon>
        <taxon>Mucoromycota</taxon>
        <taxon>Glomeromycotina</taxon>
        <taxon>Glomeromycetes</taxon>
        <taxon>Glomerales</taxon>
        <taxon>Glomeraceae</taxon>
        <taxon>Rhizophagus</taxon>
    </lineage>
</organism>
<sequence>MKIRTRKMRYHNDVRRKDIENNTIEILDTLIEKRKLHMYRLSKLYSNLKHTAHICIEFGKPASKVTIMNHSKKMGERHKEIEIISEERLKLVGNTSCGIMKKEITNYHTIFLLKPIRRTRPEDLNERITHKVTLRFDRASVRSARSPENQTIQKVTCTLTMPER</sequence>
<evidence type="ECO:0000313" key="2">
    <source>
        <dbReference type="Proteomes" id="UP000615446"/>
    </source>
</evidence>
<reference evidence="1" key="1">
    <citation type="submission" date="2019-10" db="EMBL/GenBank/DDBJ databases">
        <title>Conservation and host-specific expression of non-tandemly repeated heterogenous ribosome RNA gene in arbuscular mycorrhizal fungi.</title>
        <authorList>
            <person name="Maeda T."/>
            <person name="Kobayashi Y."/>
            <person name="Nakagawa T."/>
            <person name="Ezawa T."/>
            <person name="Yamaguchi K."/>
            <person name="Bino T."/>
            <person name="Nishimoto Y."/>
            <person name="Shigenobu S."/>
            <person name="Kawaguchi M."/>
        </authorList>
    </citation>
    <scope>NUCLEOTIDE SEQUENCE</scope>
    <source>
        <strain evidence="1">HR1</strain>
    </source>
</reference>
<protein>
    <submittedName>
        <fullName evidence="1">Uncharacterized protein</fullName>
    </submittedName>
</protein>
<dbReference type="AlphaFoldDB" id="A0A8H3QFB0"/>
<evidence type="ECO:0000313" key="1">
    <source>
        <dbReference type="EMBL" id="GES77136.1"/>
    </source>
</evidence>
<comment type="caution">
    <text evidence="1">The sequence shown here is derived from an EMBL/GenBank/DDBJ whole genome shotgun (WGS) entry which is preliminary data.</text>
</comment>
<gene>
    <name evidence="1" type="ORF">RCL2_000451900</name>
</gene>
<proteinExistence type="predicted"/>
<dbReference type="EMBL" id="BLAL01000028">
    <property type="protein sequence ID" value="GES77136.1"/>
    <property type="molecule type" value="Genomic_DNA"/>
</dbReference>